<evidence type="ECO:0000256" key="1">
    <source>
        <dbReference type="SAM" id="MobiDB-lite"/>
    </source>
</evidence>
<feature type="region of interest" description="Disordered" evidence="1">
    <location>
        <begin position="43"/>
        <end position="71"/>
    </location>
</feature>
<proteinExistence type="predicted"/>
<dbReference type="Proteomes" id="UP000324222">
    <property type="component" value="Unassembled WGS sequence"/>
</dbReference>
<dbReference type="AlphaFoldDB" id="A0A5B7FRK1"/>
<evidence type="ECO:0000313" key="3">
    <source>
        <dbReference type="Proteomes" id="UP000324222"/>
    </source>
</evidence>
<evidence type="ECO:0000313" key="2">
    <source>
        <dbReference type="EMBL" id="MPC47558.1"/>
    </source>
</evidence>
<comment type="caution">
    <text evidence="2">The sequence shown here is derived from an EMBL/GenBank/DDBJ whole genome shotgun (WGS) entry which is preliminary data.</text>
</comment>
<feature type="compositionally biased region" description="Basic and acidic residues" evidence="1">
    <location>
        <begin position="50"/>
        <end position="62"/>
    </location>
</feature>
<keyword evidence="3" id="KW-1185">Reference proteome</keyword>
<dbReference type="EMBL" id="VSRR010007802">
    <property type="protein sequence ID" value="MPC47558.1"/>
    <property type="molecule type" value="Genomic_DNA"/>
</dbReference>
<name>A0A5B7FRK1_PORTR</name>
<organism evidence="2 3">
    <name type="scientific">Portunus trituberculatus</name>
    <name type="common">Swimming crab</name>
    <name type="synonym">Neptunus trituberculatus</name>
    <dbReference type="NCBI Taxonomy" id="210409"/>
    <lineage>
        <taxon>Eukaryota</taxon>
        <taxon>Metazoa</taxon>
        <taxon>Ecdysozoa</taxon>
        <taxon>Arthropoda</taxon>
        <taxon>Crustacea</taxon>
        <taxon>Multicrustacea</taxon>
        <taxon>Malacostraca</taxon>
        <taxon>Eumalacostraca</taxon>
        <taxon>Eucarida</taxon>
        <taxon>Decapoda</taxon>
        <taxon>Pleocyemata</taxon>
        <taxon>Brachyura</taxon>
        <taxon>Eubrachyura</taxon>
        <taxon>Portunoidea</taxon>
        <taxon>Portunidae</taxon>
        <taxon>Portuninae</taxon>
        <taxon>Portunus</taxon>
    </lineage>
</organism>
<accession>A0A5B7FRK1</accession>
<protein>
    <submittedName>
        <fullName evidence="2">Uncharacterized protein</fullName>
    </submittedName>
</protein>
<gene>
    <name evidence="2" type="ORF">E2C01_041308</name>
</gene>
<sequence length="92" mass="10190">MMGRRRAAGLPLAGRRSHLSLPGAVWRRRRVTRRAGVAEWAGLGGTGAAEHGDKKRNEEVQRHSFTGDSPALSERYISARDEIVIQTNSRAR</sequence>
<reference evidence="2 3" key="1">
    <citation type="submission" date="2019-05" db="EMBL/GenBank/DDBJ databases">
        <title>Another draft genome of Portunus trituberculatus and its Hox gene families provides insights of decapod evolution.</title>
        <authorList>
            <person name="Jeong J.-H."/>
            <person name="Song I."/>
            <person name="Kim S."/>
            <person name="Choi T."/>
            <person name="Kim D."/>
            <person name="Ryu S."/>
            <person name="Kim W."/>
        </authorList>
    </citation>
    <scope>NUCLEOTIDE SEQUENCE [LARGE SCALE GENOMIC DNA]</scope>
    <source>
        <tissue evidence="2">Muscle</tissue>
    </source>
</reference>